<dbReference type="GO" id="GO:0016301">
    <property type="term" value="F:kinase activity"/>
    <property type="evidence" value="ECO:0007669"/>
    <property type="project" value="UniProtKB-KW"/>
</dbReference>
<organism evidence="2 3">
    <name type="scientific">Microbacterium kyungheense</name>
    <dbReference type="NCBI Taxonomy" id="1263636"/>
    <lineage>
        <taxon>Bacteria</taxon>
        <taxon>Bacillati</taxon>
        <taxon>Actinomycetota</taxon>
        <taxon>Actinomycetes</taxon>
        <taxon>Micrococcales</taxon>
        <taxon>Microbacteriaceae</taxon>
        <taxon>Microbacterium</taxon>
    </lineage>
</organism>
<dbReference type="Gene3D" id="3.90.1200.10">
    <property type="match status" value="1"/>
</dbReference>
<keyword evidence="3" id="KW-1185">Reference proteome</keyword>
<dbReference type="Proteomes" id="UP000320235">
    <property type="component" value="Unassembled WGS sequence"/>
</dbReference>
<reference evidence="2 3" key="1">
    <citation type="submission" date="2019-06" db="EMBL/GenBank/DDBJ databases">
        <title>Sequencing the genomes of 1000 actinobacteria strains.</title>
        <authorList>
            <person name="Klenk H.-P."/>
        </authorList>
    </citation>
    <scope>NUCLEOTIDE SEQUENCE [LARGE SCALE GENOMIC DNA]</scope>
    <source>
        <strain evidence="2 3">DSM 105492</strain>
    </source>
</reference>
<dbReference type="AlphaFoldDB" id="A0A543F1I2"/>
<feature type="domain" description="Aminoglycoside phosphotransferase" evidence="1">
    <location>
        <begin position="44"/>
        <end position="225"/>
    </location>
</feature>
<sequence>MGRTLAGLPGTVLDALSAAFPDTDLERATWVNGAFHFVALCGGSGVLRVRVGGDHREAVTREADAMRWFSRLPLAVRTPGIARGAVHGDGWSAYSCELMAGEPMRHGDWHVDRGVLLPLLEELASVVPPLLPPSLGPRAWCGGDMWPTIVDEITAGWDARLRRAVRTAVEIVVHDAPEPAVAVHGDLGPHNILLATAGAALIDPDNAGVGEPETDLAPLIGFYPAADLARDFSPARMRRAAAIKRVLALQVAAAAELAADVPLRDHALGNFVRRESRR</sequence>
<dbReference type="SUPFAM" id="SSF56112">
    <property type="entry name" value="Protein kinase-like (PK-like)"/>
    <property type="match status" value="1"/>
</dbReference>
<evidence type="ECO:0000259" key="1">
    <source>
        <dbReference type="Pfam" id="PF01636"/>
    </source>
</evidence>
<evidence type="ECO:0000313" key="3">
    <source>
        <dbReference type="Proteomes" id="UP000320235"/>
    </source>
</evidence>
<protein>
    <submittedName>
        <fullName evidence="2">Fructosamine-3-kinase</fullName>
    </submittedName>
</protein>
<evidence type="ECO:0000313" key="2">
    <source>
        <dbReference type="EMBL" id="TQM27674.1"/>
    </source>
</evidence>
<name>A0A543F1I2_9MICO</name>
<accession>A0A543F1I2</accession>
<keyword evidence="2" id="KW-0808">Transferase</keyword>
<dbReference type="InterPro" id="IPR002575">
    <property type="entry name" value="Aminoglycoside_PTrfase"/>
</dbReference>
<dbReference type="Pfam" id="PF01636">
    <property type="entry name" value="APH"/>
    <property type="match status" value="1"/>
</dbReference>
<comment type="caution">
    <text evidence="2">The sequence shown here is derived from an EMBL/GenBank/DDBJ whole genome shotgun (WGS) entry which is preliminary data.</text>
</comment>
<dbReference type="EMBL" id="VFPE01000002">
    <property type="protein sequence ID" value="TQM27674.1"/>
    <property type="molecule type" value="Genomic_DNA"/>
</dbReference>
<proteinExistence type="predicted"/>
<keyword evidence="2" id="KW-0418">Kinase</keyword>
<dbReference type="RefSeq" id="WP_185843006.1">
    <property type="nucleotide sequence ID" value="NZ_BAABLH010000004.1"/>
</dbReference>
<gene>
    <name evidence="2" type="ORF">FB391_1700</name>
</gene>
<dbReference type="InterPro" id="IPR011009">
    <property type="entry name" value="Kinase-like_dom_sf"/>
</dbReference>